<keyword evidence="3" id="KW-0067">ATP-binding</keyword>
<feature type="domain" description="Helicase ATP-binding" evidence="6">
    <location>
        <begin position="50"/>
        <end position="148"/>
    </location>
</feature>
<dbReference type="EMBL" id="KQ416251">
    <property type="protein sequence ID" value="KOF97855.1"/>
    <property type="molecule type" value="Genomic_DNA"/>
</dbReference>
<feature type="region of interest" description="Disordered" evidence="5">
    <location>
        <begin position="26"/>
        <end position="46"/>
    </location>
</feature>
<dbReference type="GO" id="GO:0034085">
    <property type="term" value="P:establishment of sister chromatid cohesion"/>
    <property type="evidence" value="ECO:0007669"/>
    <property type="project" value="TreeGrafter"/>
</dbReference>
<dbReference type="Gene3D" id="3.40.50.300">
    <property type="entry name" value="P-loop containing nucleotide triphosphate hydrolases"/>
    <property type="match status" value="1"/>
</dbReference>
<dbReference type="GO" id="GO:0016787">
    <property type="term" value="F:hydrolase activity"/>
    <property type="evidence" value="ECO:0007669"/>
    <property type="project" value="UniProtKB-KW"/>
</dbReference>
<feature type="coiled-coil region" evidence="4">
    <location>
        <begin position="100"/>
        <end position="127"/>
    </location>
</feature>
<reference evidence="7" key="1">
    <citation type="submission" date="2015-07" db="EMBL/GenBank/DDBJ databases">
        <title>MeaNS - Measles Nucleotide Surveillance Program.</title>
        <authorList>
            <person name="Tran T."/>
            <person name="Druce J."/>
        </authorList>
    </citation>
    <scope>NUCLEOTIDE SEQUENCE</scope>
    <source>
        <strain evidence="7">UCB-OBI-ISO-001</strain>
        <tissue evidence="7">Gonad</tissue>
    </source>
</reference>
<dbReference type="PANTHER" id="PTHR11472:SF41">
    <property type="entry name" value="ATP-DEPENDENT DNA HELICASE DDX11-RELATED"/>
    <property type="match status" value="1"/>
</dbReference>
<evidence type="ECO:0000256" key="5">
    <source>
        <dbReference type="SAM" id="MobiDB-lite"/>
    </source>
</evidence>
<accession>A0A0L8IA10</accession>
<name>A0A0L8IA10_OCTBM</name>
<dbReference type="OrthoDB" id="267079at2759"/>
<dbReference type="GO" id="GO:0005524">
    <property type="term" value="F:ATP binding"/>
    <property type="evidence" value="ECO:0007669"/>
    <property type="project" value="UniProtKB-KW"/>
</dbReference>
<gene>
    <name evidence="7" type="ORF">OCBIM_22028123mg</name>
</gene>
<keyword evidence="4" id="KW-0175">Coiled coil</keyword>
<evidence type="ECO:0000313" key="7">
    <source>
        <dbReference type="EMBL" id="KOF97855.1"/>
    </source>
</evidence>
<proteinExistence type="predicted"/>
<evidence type="ECO:0000256" key="3">
    <source>
        <dbReference type="ARBA" id="ARBA00022840"/>
    </source>
</evidence>
<evidence type="ECO:0000256" key="2">
    <source>
        <dbReference type="ARBA" id="ARBA00022801"/>
    </source>
</evidence>
<dbReference type="InterPro" id="IPR027417">
    <property type="entry name" value="P-loop_NTPase"/>
</dbReference>
<dbReference type="GO" id="GO:0005634">
    <property type="term" value="C:nucleus"/>
    <property type="evidence" value="ECO:0007669"/>
    <property type="project" value="TreeGrafter"/>
</dbReference>
<dbReference type="PANTHER" id="PTHR11472">
    <property type="entry name" value="DNA REPAIR DEAD HELICASE RAD3/XP-D SUBFAMILY MEMBER"/>
    <property type="match status" value="1"/>
</dbReference>
<protein>
    <recommendedName>
        <fullName evidence="6">Helicase ATP-binding domain-containing protein</fullName>
    </recommendedName>
</protein>
<evidence type="ECO:0000259" key="6">
    <source>
        <dbReference type="PROSITE" id="PS51193"/>
    </source>
</evidence>
<dbReference type="InterPro" id="IPR045028">
    <property type="entry name" value="DinG/Rad3-like"/>
</dbReference>
<organism evidence="7">
    <name type="scientific">Octopus bimaculoides</name>
    <name type="common">California two-spotted octopus</name>
    <dbReference type="NCBI Taxonomy" id="37653"/>
    <lineage>
        <taxon>Eukaryota</taxon>
        <taxon>Metazoa</taxon>
        <taxon>Spiralia</taxon>
        <taxon>Lophotrochozoa</taxon>
        <taxon>Mollusca</taxon>
        <taxon>Cephalopoda</taxon>
        <taxon>Coleoidea</taxon>
        <taxon>Octopodiformes</taxon>
        <taxon>Octopoda</taxon>
        <taxon>Incirrata</taxon>
        <taxon>Octopodidae</taxon>
        <taxon>Octopus</taxon>
    </lineage>
</organism>
<keyword evidence="1" id="KW-0547">Nucleotide-binding</keyword>
<dbReference type="GO" id="GO:0003678">
    <property type="term" value="F:DNA helicase activity"/>
    <property type="evidence" value="ECO:0007669"/>
    <property type="project" value="TreeGrafter"/>
</dbReference>
<evidence type="ECO:0000256" key="1">
    <source>
        <dbReference type="ARBA" id="ARBA00022741"/>
    </source>
</evidence>
<dbReference type="SUPFAM" id="SSF52540">
    <property type="entry name" value="P-loop containing nucleoside triphosphate hydrolases"/>
    <property type="match status" value="1"/>
</dbReference>
<dbReference type="AlphaFoldDB" id="A0A0L8IA10"/>
<dbReference type="InterPro" id="IPR014013">
    <property type="entry name" value="Helic_SF1/SF2_ATP-bd_DinG/Rad3"/>
</dbReference>
<evidence type="ECO:0000256" key="4">
    <source>
        <dbReference type="SAM" id="Coils"/>
    </source>
</evidence>
<keyword evidence="2" id="KW-0378">Hydrolase</keyword>
<sequence>MCDDFSDDDGTDELLSAISFDVLPEVKKDTNGKNSSPSPKETQKQDYVNVPEEFPFPFIPYNIQLGFMKALYECLQLGKIGIFESPTGTGKSLSVICGSLKWLRDYKEEQLKQLENLMNEEANTKEYVFHLIDICLLLKSMAFIHILG</sequence>
<dbReference type="PROSITE" id="PS51193">
    <property type="entry name" value="HELICASE_ATP_BIND_2"/>
    <property type="match status" value="1"/>
</dbReference>
<dbReference type="STRING" id="37653.A0A0L8IA10"/>